<comment type="caution">
    <text evidence="3">The sequence shown here is derived from an EMBL/GenBank/DDBJ whole genome shotgun (WGS) entry which is preliminary data.</text>
</comment>
<keyword evidence="2" id="KW-0812">Transmembrane</keyword>
<dbReference type="PANTHER" id="PTHR34219">
    <property type="entry name" value="IRON-REGULATED INNER MEMBRANE PROTEIN-RELATED"/>
    <property type="match status" value="1"/>
</dbReference>
<feature type="region of interest" description="Disordered" evidence="1">
    <location>
        <begin position="84"/>
        <end position="148"/>
    </location>
</feature>
<dbReference type="InterPro" id="IPR005625">
    <property type="entry name" value="PepSY-ass_TM"/>
</dbReference>
<organism evidence="3 4">
    <name type="scientific">Rufibacter quisquiliarum</name>
    <dbReference type="NCBI Taxonomy" id="1549639"/>
    <lineage>
        <taxon>Bacteria</taxon>
        <taxon>Pseudomonadati</taxon>
        <taxon>Bacteroidota</taxon>
        <taxon>Cytophagia</taxon>
        <taxon>Cytophagales</taxon>
        <taxon>Hymenobacteraceae</taxon>
        <taxon>Rufibacter</taxon>
    </lineage>
</organism>
<dbReference type="PANTHER" id="PTHR34219:SF3">
    <property type="entry name" value="BLL7967 PROTEIN"/>
    <property type="match status" value="1"/>
</dbReference>
<keyword evidence="4" id="KW-1185">Reference proteome</keyword>
<keyword evidence="2" id="KW-1133">Transmembrane helix</keyword>
<evidence type="ECO:0000313" key="3">
    <source>
        <dbReference type="EMBL" id="MBA9079582.1"/>
    </source>
</evidence>
<feature type="transmembrane region" description="Helical" evidence="2">
    <location>
        <begin position="384"/>
        <end position="409"/>
    </location>
</feature>
<feature type="transmembrane region" description="Helical" evidence="2">
    <location>
        <begin position="193"/>
        <end position="214"/>
    </location>
</feature>
<sequence>MKVFFRNIHLYLSLAAGLVIAIVCFTGAVLVFEKELKMAFNSHQYTVEAGTQRVPLEQLVANLQKEIPKAQVTSVKVYTDPTRSVELNYKDPNAPQPQGGEKGGKGGGRGEKARGEHPEKAKEAQAGAAGKGGKEGGKGGKGGKGGGGREATIQAFMNPYTGQFLGTYNHRESFYFTMFQLHRWLLAEDTGKLIVGVSTVFFLFILITGIVLWWPKNKKILKQRLKLKWNGGWKRINHDLHIVVGFYTALFLFLFAFTGLAWSFEWFNDAIYTVTGTENNRPEPPTAPAQEAAATITLDQAIAAAQTWEPNAEFYNISKGREAGDAVSVTAMPADAVHERASNQLFLNPYNGEQLGQQLYADKNLGQKVRATFYPLHVGSIGGLVGRIIAFISCVAGTTFPITGIILWVNRLAKNRRKSDKKKRKVAAQPAA</sequence>
<dbReference type="Pfam" id="PF03929">
    <property type="entry name" value="PepSY_TM"/>
    <property type="match status" value="1"/>
</dbReference>
<dbReference type="RefSeq" id="WP_182514412.1">
    <property type="nucleotide sequence ID" value="NZ_JACJIQ010000024.1"/>
</dbReference>
<feature type="transmembrane region" description="Helical" evidence="2">
    <location>
        <begin position="12"/>
        <end position="32"/>
    </location>
</feature>
<evidence type="ECO:0000256" key="1">
    <source>
        <dbReference type="SAM" id="MobiDB-lite"/>
    </source>
</evidence>
<proteinExistence type="predicted"/>
<keyword evidence="2" id="KW-0472">Membrane</keyword>
<feature type="compositionally biased region" description="Basic and acidic residues" evidence="1">
    <location>
        <begin position="102"/>
        <end position="123"/>
    </location>
</feature>
<dbReference type="AlphaFoldDB" id="A0A839GL60"/>
<dbReference type="Proteomes" id="UP000563094">
    <property type="component" value="Unassembled WGS sequence"/>
</dbReference>
<reference evidence="3 4" key="1">
    <citation type="submission" date="2020-08" db="EMBL/GenBank/DDBJ databases">
        <title>Genomic Encyclopedia of Type Strains, Phase IV (KMG-IV): sequencing the most valuable type-strain genomes for metagenomic binning, comparative biology and taxonomic classification.</title>
        <authorList>
            <person name="Goeker M."/>
        </authorList>
    </citation>
    <scope>NUCLEOTIDE SEQUENCE [LARGE SCALE GENOMIC DNA]</scope>
    <source>
        <strain evidence="3 4">DSM 29854</strain>
    </source>
</reference>
<feature type="compositionally biased region" description="Gly residues" evidence="1">
    <location>
        <begin position="139"/>
        <end position="148"/>
    </location>
</feature>
<protein>
    <submittedName>
        <fullName evidence="3">Putative iron-regulated membrane protein</fullName>
    </submittedName>
</protein>
<evidence type="ECO:0000256" key="2">
    <source>
        <dbReference type="SAM" id="Phobius"/>
    </source>
</evidence>
<feature type="transmembrane region" description="Helical" evidence="2">
    <location>
        <begin position="242"/>
        <end position="264"/>
    </location>
</feature>
<evidence type="ECO:0000313" key="4">
    <source>
        <dbReference type="Proteomes" id="UP000563094"/>
    </source>
</evidence>
<accession>A0A839GL60</accession>
<name>A0A839GL60_9BACT</name>
<gene>
    <name evidence="3" type="ORF">FHS90_004320</name>
</gene>
<dbReference type="EMBL" id="JACJIQ010000024">
    <property type="protein sequence ID" value="MBA9079582.1"/>
    <property type="molecule type" value="Genomic_DNA"/>
</dbReference>